<name>A0A326UFG3_THEHA</name>
<evidence type="ECO:0000313" key="2">
    <source>
        <dbReference type="Proteomes" id="UP000248806"/>
    </source>
</evidence>
<dbReference type="Pfam" id="PF02620">
    <property type="entry name" value="YceD"/>
    <property type="match status" value="1"/>
</dbReference>
<sequence>MLFNVAQLMKSQVGASFKADLHEDEIQFDEVSRVVGPLNGHVRMRRINQGVLVDGWVDVTLELSCTRCLREFQQPMHVVYEARYYPTVDILTGMPVHAEDVEDAFPIDDHHHLDLTEPVRQQILLDIPMVTLCKEECKGLCSQCGKDLNEGPCSCEPEVDTRFSALKALLQQEG</sequence>
<evidence type="ECO:0000313" key="1">
    <source>
        <dbReference type="EMBL" id="PZW36601.1"/>
    </source>
</evidence>
<protein>
    <recommendedName>
        <fullName evidence="3">DUF177 domain-containing protein</fullName>
    </recommendedName>
</protein>
<dbReference type="PANTHER" id="PTHR34374:SF1">
    <property type="entry name" value="LARGE RIBOSOMAL RNA SUBUNIT ACCUMULATION PROTEIN YCED HOMOLOG 1, CHLOROPLASTIC"/>
    <property type="match status" value="1"/>
</dbReference>
<gene>
    <name evidence="1" type="ORF">EI42_00779</name>
</gene>
<dbReference type="AlphaFoldDB" id="A0A326UFG3"/>
<dbReference type="Proteomes" id="UP000248806">
    <property type="component" value="Unassembled WGS sequence"/>
</dbReference>
<comment type="caution">
    <text evidence="1">The sequence shown here is derived from an EMBL/GenBank/DDBJ whole genome shotgun (WGS) entry which is preliminary data.</text>
</comment>
<proteinExistence type="predicted"/>
<reference evidence="1 2" key="1">
    <citation type="submission" date="2018-06" db="EMBL/GenBank/DDBJ databases">
        <title>Genomic Encyclopedia of Archaeal and Bacterial Type Strains, Phase II (KMG-II): from individual species to whole genera.</title>
        <authorList>
            <person name="Goeker M."/>
        </authorList>
    </citation>
    <scope>NUCLEOTIDE SEQUENCE [LARGE SCALE GENOMIC DNA]</scope>
    <source>
        <strain evidence="1 2">ATCC BAA-1881</strain>
    </source>
</reference>
<dbReference type="RefSeq" id="WP_111318984.1">
    <property type="nucleotide sequence ID" value="NZ_BIFX01000001.1"/>
</dbReference>
<dbReference type="EMBL" id="QKUF01000001">
    <property type="protein sequence ID" value="PZW36601.1"/>
    <property type="molecule type" value="Genomic_DNA"/>
</dbReference>
<organism evidence="1 2">
    <name type="scientific">Thermosporothrix hazakensis</name>
    <dbReference type="NCBI Taxonomy" id="644383"/>
    <lineage>
        <taxon>Bacteria</taxon>
        <taxon>Bacillati</taxon>
        <taxon>Chloroflexota</taxon>
        <taxon>Ktedonobacteria</taxon>
        <taxon>Ktedonobacterales</taxon>
        <taxon>Thermosporotrichaceae</taxon>
        <taxon>Thermosporothrix</taxon>
    </lineage>
</organism>
<dbReference type="OrthoDB" id="9790372at2"/>
<evidence type="ECO:0008006" key="3">
    <source>
        <dbReference type="Google" id="ProtNLM"/>
    </source>
</evidence>
<dbReference type="PANTHER" id="PTHR34374">
    <property type="entry name" value="LARGE RIBOSOMAL RNA SUBUNIT ACCUMULATION PROTEIN YCED HOMOLOG 1, CHLOROPLASTIC"/>
    <property type="match status" value="1"/>
</dbReference>
<keyword evidence="2" id="KW-1185">Reference proteome</keyword>
<accession>A0A326UFG3</accession>
<dbReference type="InterPro" id="IPR003772">
    <property type="entry name" value="YceD"/>
</dbReference>